<evidence type="ECO:0000256" key="1">
    <source>
        <dbReference type="SAM" id="MobiDB-lite"/>
    </source>
</evidence>
<feature type="region of interest" description="Disordered" evidence="1">
    <location>
        <begin position="30"/>
        <end position="59"/>
    </location>
</feature>
<protein>
    <submittedName>
        <fullName evidence="2">Ty3/gypsy retrotransposon protein</fullName>
    </submittedName>
</protein>
<dbReference type="AlphaFoldDB" id="A0ABD1V882"/>
<comment type="caution">
    <text evidence="2">The sequence shown here is derived from an EMBL/GenBank/DDBJ whole genome shotgun (WGS) entry which is preliminary data.</text>
</comment>
<name>A0ABD1V882_9LAMI</name>
<dbReference type="CDD" id="cd00303">
    <property type="entry name" value="retropepsin_like"/>
    <property type="match status" value="1"/>
</dbReference>
<dbReference type="EMBL" id="JBFOLK010000002">
    <property type="protein sequence ID" value="KAL2533550.1"/>
    <property type="molecule type" value="Genomic_DNA"/>
</dbReference>
<sequence>MLGRFCSSLVPMGIEKKQAAKLGGVQEASSRSFQIHPKRDHRREVLSSPELREEDDVMGKEEIGEPAAVGEIVELSLNSVVGLTAPQTMKLKGSILQQKVVVLLDCGATHNFILAKLVEKLGLPRTETAGYDVIMDTGLTV</sequence>
<accession>A0ABD1V882</accession>
<dbReference type="Proteomes" id="UP001604336">
    <property type="component" value="Unassembled WGS sequence"/>
</dbReference>
<gene>
    <name evidence="2" type="ORF">Adt_06901</name>
</gene>
<reference evidence="3" key="1">
    <citation type="submission" date="2024-07" db="EMBL/GenBank/DDBJ databases">
        <title>Two chromosome-level genome assemblies of Korean endemic species Abeliophyllum distichum and Forsythia ovata (Oleaceae).</title>
        <authorList>
            <person name="Jang H."/>
        </authorList>
    </citation>
    <scope>NUCLEOTIDE SEQUENCE [LARGE SCALE GENOMIC DNA]</scope>
</reference>
<dbReference type="InterPro" id="IPR021109">
    <property type="entry name" value="Peptidase_aspartic_dom_sf"/>
</dbReference>
<proteinExistence type="predicted"/>
<dbReference type="Gene3D" id="2.40.70.10">
    <property type="entry name" value="Acid Proteases"/>
    <property type="match status" value="1"/>
</dbReference>
<keyword evidence="3" id="KW-1185">Reference proteome</keyword>
<evidence type="ECO:0000313" key="2">
    <source>
        <dbReference type="EMBL" id="KAL2533550.1"/>
    </source>
</evidence>
<organism evidence="2 3">
    <name type="scientific">Abeliophyllum distichum</name>
    <dbReference type="NCBI Taxonomy" id="126358"/>
    <lineage>
        <taxon>Eukaryota</taxon>
        <taxon>Viridiplantae</taxon>
        <taxon>Streptophyta</taxon>
        <taxon>Embryophyta</taxon>
        <taxon>Tracheophyta</taxon>
        <taxon>Spermatophyta</taxon>
        <taxon>Magnoliopsida</taxon>
        <taxon>eudicotyledons</taxon>
        <taxon>Gunneridae</taxon>
        <taxon>Pentapetalae</taxon>
        <taxon>asterids</taxon>
        <taxon>lamiids</taxon>
        <taxon>Lamiales</taxon>
        <taxon>Oleaceae</taxon>
        <taxon>Forsythieae</taxon>
        <taxon>Abeliophyllum</taxon>
    </lineage>
</organism>
<evidence type="ECO:0000313" key="3">
    <source>
        <dbReference type="Proteomes" id="UP001604336"/>
    </source>
</evidence>